<dbReference type="RefSeq" id="WP_066661817.1">
    <property type="nucleotide sequence ID" value="NZ_CP011402.1"/>
</dbReference>
<evidence type="ECO:0000256" key="11">
    <source>
        <dbReference type="PIRSR" id="PIRSR000445-2"/>
    </source>
</evidence>
<dbReference type="EC" id="1.2.1.70" evidence="3 9"/>
<dbReference type="FunFam" id="3.30.460.30:FF:000001">
    <property type="entry name" value="Glutamyl-tRNA reductase"/>
    <property type="match status" value="1"/>
</dbReference>
<evidence type="ECO:0000256" key="12">
    <source>
        <dbReference type="PIRSR" id="PIRSR000445-3"/>
    </source>
</evidence>
<dbReference type="GO" id="GO:0008883">
    <property type="term" value="F:glutamyl-tRNA reductase activity"/>
    <property type="evidence" value="ECO:0007669"/>
    <property type="project" value="UniProtKB-UniRule"/>
</dbReference>
<dbReference type="Gene3D" id="3.30.460.30">
    <property type="entry name" value="Glutamyl-tRNA reductase, N-terminal domain"/>
    <property type="match status" value="1"/>
</dbReference>
<dbReference type="Gene3D" id="3.40.50.720">
    <property type="entry name" value="NAD(P)-binding Rossmann-like Domain"/>
    <property type="match status" value="1"/>
</dbReference>
<dbReference type="InterPro" id="IPR006151">
    <property type="entry name" value="Shikm_DH/Glu-tRNA_Rdtase"/>
</dbReference>
<dbReference type="Pfam" id="PF00745">
    <property type="entry name" value="GlutR_dimer"/>
    <property type="match status" value="1"/>
</dbReference>
<reference evidence="19" key="1">
    <citation type="submission" date="2016-10" db="EMBL/GenBank/DDBJ databases">
        <authorList>
            <person name="Varghese N."/>
        </authorList>
    </citation>
    <scope>NUCLEOTIDE SEQUENCE [LARGE SCALE GENOMIC DNA]</scope>
    <source>
        <strain evidence="19">DSM 21843</strain>
    </source>
</reference>
<dbReference type="PANTHER" id="PTHR43013">
    <property type="entry name" value="GLUTAMYL-TRNA REDUCTASE"/>
    <property type="match status" value="1"/>
</dbReference>
<dbReference type="InterPro" id="IPR018214">
    <property type="entry name" value="GluRdtase_CS"/>
</dbReference>
<organism evidence="18 19">
    <name type="scientific">Denitrobacterium detoxificans</name>
    <dbReference type="NCBI Taxonomy" id="79604"/>
    <lineage>
        <taxon>Bacteria</taxon>
        <taxon>Bacillati</taxon>
        <taxon>Actinomycetota</taxon>
        <taxon>Coriobacteriia</taxon>
        <taxon>Eggerthellales</taxon>
        <taxon>Eggerthellaceae</taxon>
        <taxon>Denitrobacterium</taxon>
    </lineage>
</organism>
<dbReference type="SUPFAM" id="SSF69075">
    <property type="entry name" value="Glutamyl tRNA-reductase dimerization domain"/>
    <property type="match status" value="1"/>
</dbReference>
<keyword evidence="19" id="KW-1185">Reference proteome</keyword>
<evidence type="ECO:0000256" key="8">
    <source>
        <dbReference type="ARBA" id="ARBA00068659"/>
    </source>
</evidence>
<dbReference type="PANTHER" id="PTHR43013:SF1">
    <property type="entry name" value="GLUTAMYL-TRNA REDUCTASE"/>
    <property type="match status" value="1"/>
</dbReference>
<feature type="active site" description="Nucleophile" evidence="9 10">
    <location>
        <position position="50"/>
    </location>
</feature>
<dbReference type="UniPathway" id="UPA00251">
    <property type="reaction ID" value="UER00316"/>
</dbReference>
<name>A0A1H8SNC8_9ACTN</name>
<evidence type="ECO:0000256" key="7">
    <source>
        <dbReference type="ARBA" id="ARBA00047464"/>
    </source>
</evidence>
<evidence type="ECO:0000256" key="10">
    <source>
        <dbReference type="PIRSR" id="PIRSR000445-1"/>
    </source>
</evidence>
<evidence type="ECO:0000256" key="13">
    <source>
        <dbReference type="PIRSR" id="PIRSR000445-4"/>
    </source>
</evidence>
<dbReference type="PIRSF" id="PIRSF000445">
    <property type="entry name" value="4pyrrol_synth_GluRdtase"/>
    <property type="match status" value="1"/>
</dbReference>
<feature type="domain" description="Tetrapyrrole biosynthesis glutamyl-tRNA reductase dimerisation" evidence="15">
    <location>
        <begin position="315"/>
        <end position="414"/>
    </location>
</feature>
<dbReference type="CDD" id="cd05213">
    <property type="entry name" value="NAD_bind_Glutamyl_tRNA_reduct"/>
    <property type="match status" value="1"/>
</dbReference>
<keyword evidence="5 9" id="KW-0560">Oxidoreductase</keyword>
<dbReference type="EMBL" id="FOEC01000007">
    <property type="protein sequence ID" value="SEO80026.1"/>
    <property type="molecule type" value="Genomic_DNA"/>
</dbReference>
<dbReference type="HAMAP" id="MF_00087">
    <property type="entry name" value="Glu_tRNA_reductase"/>
    <property type="match status" value="1"/>
</dbReference>
<evidence type="ECO:0000259" key="17">
    <source>
        <dbReference type="Pfam" id="PF05201"/>
    </source>
</evidence>
<evidence type="ECO:0000256" key="3">
    <source>
        <dbReference type="ARBA" id="ARBA00012970"/>
    </source>
</evidence>
<evidence type="ECO:0000256" key="6">
    <source>
        <dbReference type="ARBA" id="ARBA00023244"/>
    </source>
</evidence>
<dbReference type="InterPro" id="IPR036291">
    <property type="entry name" value="NAD(P)-bd_dom_sf"/>
</dbReference>
<dbReference type="InterPro" id="IPR036343">
    <property type="entry name" value="GluRdtase_N_sf"/>
</dbReference>
<dbReference type="InterPro" id="IPR000343">
    <property type="entry name" value="4pyrrol_synth_GluRdtase"/>
</dbReference>
<feature type="domain" description="Quinate/shikimate 5-dehydrogenase/glutamyl-tRNA reductase" evidence="16">
    <location>
        <begin position="172"/>
        <end position="300"/>
    </location>
</feature>
<keyword evidence="6 9" id="KW-0627">Porphyrin biosynthesis</keyword>
<dbReference type="PROSITE" id="PS00747">
    <property type="entry name" value="GLUTR"/>
    <property type="match status" value="1"/>
</dbReference>
<protein>
    <recommendedName>
        <fullName evidence="8 9">Glutamyl-tRNA reductase</fullName>
        <shortName evidence="9">GluTR</shortName>
        <ecNumber evidence="3 9">1.2.1.70</ecNumber>
    </recommendedName>
</protein>
<gene>
    <name evidence="9" type="primary">hemA</name>
    <name evidence="18" type="ORF">SAMN02910314_01237</name>
</gene>
<dbReference type="SUPFAM" id="SSF51735">
    <property type="entry name" value="NAD(P)-binding Rossmann-fold domains"/>
    <property type="match status" value="1"/>
</dbReference>
<dbReference type="InterPro" id="IPR015896">
    <property type="entry name" value="4pyrrol_synth_GluRdtase_dimer"/>
</dbReference>
<dbReference type="SUPFAM" id="SSF69742">
    <property type="entry name" value="Glutamyl tRNA-reductase catalytic, N-terminal domain"/>
    <property type="match status" value="1"/>
</dbReference>
<comment type="function">
    <text evidence="9">Catalyzes the NADPH-dependent reduction of glutamyl-tRNA(Glu) to glutamate 1-semialdehyde (GSA).</text>
</comment>
<comment type="domain">
    <text evidence="9">Possesses an unusual extended V-shaped dimeric structure with each monomer consisting of three distinct domains arranged along a curved 'spinal' alpha-helix. The N-terminal catalytic domain specifically recognizes the glutamate moiety of the substrate. The second domain is the NADPH-binding domain, and the third C-terminal domain is responsible for dimerization.</text>
</comment>
<dbReference type="GO" id="GO:0019353">
    <property type="term" value="P:protoporphyrinogen IX biosynthetic process from glutamate"/>
    <property type="evidence" value="ECO:0007669"/>
    <property type="project" value="TreeGrafter"/>
</dbReference>
<feature type="site" description="Important for activity" evidence="9 13">
    <location>
        <position position="99"/>
    </location>
</feature>
<evidence type="ECO:0000313" key="19">
    <source>
        <dbReference type="Proteomes" id="UP000182975"/>
    </source>
</evidence>
<feature type="binding site" evidence="9 11">
    <location>
        <position position="120"/>
    </location>
    <ligand>
        <name>substrate</name>
    </ligand>
</feature>
<keyword evidence="4 9" id="KW-0521">NADP</keyword>
<dbReference type="GO" id="GO:0050661">
    <property type="term" value="F:NADP binding"/>
    <property type="evidence" value="ECO:0007669"/>
    <property type="project" value="InterPro"/>
</dbReference>
<sequence>MQLYMMGLSYKTADVDVRESVAISRPHLASALCSLTAYEGVRGAVILSTCNRTEIYVDAQSPDLAREGIRSFLREYRQVDVDELEPHLYRREGFEAVHHLFSVVSSLDSMVLGEQQITGQVRNAFRQAMQAGTCTMVLARMFRQALTCGKRVRNETGISESHVSVSTVAIDVARAEFESFHDKTVLIVGSGEMSELAARYLQEQGVKSFIVSSRTYAHACTLAHELCGTARQFDELPELLRQADIVISSTAAPHYILVPSLLAGCKDHVLILDIALPRDVDPACGDIPGVTLYDLDALGKIIAGNQEKRRQAADEARAIVEGETRAFVAWVGEHAVVPTIKKMRNDVEAIRVHEVEHMVKCLDANLSEEDMRVVECATRAIVNKILHEPTVRMKQSASHNRDFECVEAVRYLFGYSDGMVEHARSLAEDAESVGAGAAAPHAMPPHPIPHAHFTFGPNGVPNMSEADMKAMCEGLFASAATNE</sequence>
<feature type="binding site" evidence="9 11">
    <location>
        <begin position="49"/>
        <end position="52"/>
    </location>
    <ligand>
        <name>substrate</name>
    </ligand>
</feature>
<proteinExistence type="inferred from homology"/>
<comment type="similarity">
    <text evidence="2 9 14">Belongs to the glutamyl-tRNA reductase family.</text>
</comment>
<dbReference type="Proteomes" id="UP000182975">
    <property type="component" value="Unassembled WGS sequence"/>
</dbReference>
<evidence type="ECO:0000256" key="14">
    <source>
        <dbReference type="RuleBase" id="RU000584"/>
    </source>
</evidence>
<accession>A0A1H8SNC8</accession>
<dbReference type="FunFam" id="3.40.50.720:FF:000031">
    <property type="entry name" value="Glutamyl-tRNA reductase"/>
    <property type="match status" value="1"/>
</dbReference>
<evidence type="ECO:0000256" key="1">
    <source>
        <dbReference type="ARBA" id="ARBA00005059"/>
    </source>
</evidence>
<comment type="catalytic activity">
    <reaction evidence="7 9 14">
        <text>(S)-4-amino-5-oxopentanoate + tRNA(Glu) + NADP(+) = L-glutamyl-tRNA(Glu) + NADPH + H(+)</text>
        <dbReference type="Rhea" id="RHEA:12344"/>
        <dbReference type="Rhea" id="RHEA-COMP:9663"/>
        <dbReference type="Rhea" id="RHEA-COMP:9680"/>
        <dbReference type="ChEBI" id="CHEBI:15378"/>
        <dbReference type="ChEBI" id="CHEBI:57501"/>
        <dbReference type="ChEBI" id="CHEBI:57783"/>
        <dbReference type="ChEBI" id="CHEBI:58349"/>
        <dbReference type="ChEBI" id="CHEBI:78442"/>
        <dbReference type="ChEBI" id="CHEBI:78520"/>
        <dbReference type="EC" id="1.2.1.70"/>
    </reaction>
</comment>
<dbReference type="AlphaFoldDB" id="A0A1H8SNC8"/>
<evidence type="ECO:0000256" key="9">
    <source>
        <dbReference type="HAMAP-Rule" id="MF_00087"/>
    </source>
</evidence>
<feature type="domain" description="Glutamyl-tRNA reductase N-terminal" evidence="17">
    <location>
        <begin position="7"/>
        <end position="156"/>
    </location>
</feature>
<comment type="subunit">
    <text evidence="9">Homodimer.</text>
</comment>
<feature type="binding site" evidence="9 12">
    <location>
        <begin position="189"/>
        <end position="194"/>
    </location>
    <ligand>
        <name>NADP(+)</name>
        <dbReference type="ChEBI" id="CHEBI:58349"/>
    </ligand>
</feature>
<dbReference type="NCBIfam" id="TIGR01035">
    <property type="entry name" value="hemA"/>
    <property type="match status" value="1"/>
</dbReference>
<feature type="binding site" evidence="9 11">
    <location>
        <position position="109"/>
    </location>
    <ligand>
        <name>substrate</name>
    </ligand>
</feature>
<dbReference type="InterPro" id="IPR036453">
    <property type="entry name" value="GluRdtase_dimer_dom_sf"/>
</dbReference>
<dbReference type="Pfam" id="PF05201">
    <property type="entry name" value="GlutR_N"/>
    <property type="match status" value="1"/>
</dbReference>
<comment type="pathway">
    <text evidence="1 9 14">Porphyrin-containing compound metabolism; protoporphyrin-IX biosynthesis; 5-aminolevulinate from L-glutamyl-tRNA(Glu): step 1/2.</text>
</comment>
<dbReference type="Pfam" id="PF01488">
    <property type="entry name" value="Shikimate_DH"/>
    <property type="match status" value="1"/>
</dbReference>
<evidence type="ECO:0000256" key="4">
    <source>
        <dbReference type="ARBA" id="ARBA00022857"/>
    </source>
</evidence>
<evidence type="ECO:0000256" key="2">
    <source>
        <dbReference type="ARBA" id="ARBA00005916"/>
    </source>
</evidence>
<feature type="binding site" evidence="9 11">
    <location>
        <begin position="114"/>
        <end position="116"/>
    </location>
    <ligand>
        <name>substrate</name>
    </ligand>
</feature>
<evidence type="ECO:0000259" key="15">
    <source>
        <dbReference type="Pfam" id="PF00745"/>
    </source>
</evidence>
<comment type="miscellaneous">
    <text evidence="9">During catalysis, the active site Cys acts as a nucleophile attacking the alpha-carbonyl group of tRNA-bound glutamate with the formation of a thioester intermediate between enzyme and glutamate, and the concomitant release of tRNA(Glu). The thioester intermediate is finally reduced by direct hydride transfer from NADPH, to form the product GSA.</text>
</comment>
<evidence type="ECO:0000256" key="5">
    <source>
        <dbReference type="ARBA" id="ARBA00023002"/>
    </source>
</evidence>
<dbReference type="InterPro" id="IPR015895">
    <property type="entry name" value="4pyrrol_synth_GluRdtase_N"/>
</dbReference>
<evidence type="ECO:0000313" key="18">
    <source>
        <dbReference type="EMBL" id="SEO80026.1"/>
    </source>
</evidence>
<evidence type="ECO:0000259" key="16">
    <source>
        <dbReference type="Pfam" id="PF01488"/>
    </source>
</evidence>